<feature type="binding site" evidence="13">
    <location>
        <position position="154"/>
    </location>
    <ligand>
        <name>FAD</name>
        <dbReference type="ChEBI" id="CHEBI:57692"/>
    </ligand>
</feature>
<keyword evidence="9 14" id="KW-0560">Oxidoreductase</keyword>
<keyword evidence="10 14" id="KW-0520">NAD</keyword>
<keyword evidence="11" id="KW-0496">Mitochondrion</keyword>
<evidence type="ECO:0000256" key="8">
    <source>
        <dbReference type="ARBA" id="ARBA00022989"/>
    </source>
</evidence>
<dbReference type="PRINTS" id="PR00371">
    <property type="entry name" value="FPNCR"/>
</dbReference>
<evidence type="ECO:0000256" key="15">
    <source>
        <dbReference type="SAM" id="Phobius"/>
    </source>
</evidence>
<dbReference type="AlphaFoldDB" id="C4Y2H3"/>
<feature type="binding site" evidence="13">
    <location>
        <position position="156"/>
    </location>
    <ligand>
        <name>FAD</name>
        <dbReference type="ChEBI" id="CHEBI:57692"/>
    </ligand>
</feature>
<dbReference type="PANTHER" id="PTHR19370:SF143">
    <property type="entry name" value="PLASMA MEMBRANE-ASSOCIATED COENZYME Q6 REDUCTASE PGA3"/>
    <property type="match status" value="1"/>
</dbReference>
<comment type="cofactor">
    <cofactor evidence="1 13 14">
        <name>FAD</name>
        <dbReference type="ChEBI" id="CHEBI:57692"/>
    </cofactor>
</comment>
<dbReference type="InterPro" id="IPR017938">
    <property type="entry name" value="Riboflavin_synthase-like_b-brl"/>
</dbReference>
<evidence type="ECO:0000256" key="13">
    <source>
        <dbReference type="PIRSR" id="PIRSR601834-1"/>
    </source>
</evidence>
<dbReference type="PROSITE" id="PS51384">
    <property type="entry name" value="FAD_FR"/>
    <property type="match status" value="1"/>
</dbReference>
<dbReference type="GO" id="GO:0006696">
    <property type="term" value="P:ergosterol biosynthetic process"/>
    <property type="evidence" value="ECO:0007669"/>
    <property type="project" value="TreeGrafter"/>
</dbReference>
<dbReference type="Gene3D" id="2.40.30.10">
    <property type="entry name" value="Translation factors"/>
    <property type="match status" value="1"/>
</dbReference>
<dbReference type="CDD" id="cd06183">
    <property type="entry name" value="cyt_b5_reduct_like"/>
    <property type="match status" value="1"/>
</dbReference>
<comment type="catalytic activity">
    <reaction evidence="14">
        <text>2 Fe(III)-[cytochrome b5] + NADH = 2 Fe(II)-[cytochrome b5] + NAD(+) + H(+)</text>
        <dbReference type="Rhea" id="RHEA:46680"/>
        <dbReference type="Rhea" id="RHEA-COMP:10438"/>
        <dbReference type="Rhea" id="RHEA-COMP:10439"/>
        <dbReference type="ChEBI" id="CHEBI:15378"/>
        <dbReference type="ChEBI" id="CHEBI:29033"/>
        <dbReference type="ChEBI" id="CHEBI:29034"/>
        <dbReference type="ChEBI" id="CHEBI:57540"/>
        <dbReference type="ChEBI" id="CHEBI:57945"/>
        <dbReference type="EC" id="1.6.2.2"/>
    </reaction>
</comment>
<dbReference type="FunFam" id="3.40.50.80:FF:000009">
    <property type="entry name" value="NADH-cytochrome b5 reductase"/>
    <property type="match status" value="1"/>
</dbReference>
<feature type="binding site" evidence="13">
    <location>
        <position position="162"/>
    </location>
    <ligand>
        <name>FAD</name>
        <dbReference type="ChEBI" id="CHEBI:57692"/>
    </ligand>
</feature>
<dbReference type="InterPro" id="IPR008333">
    <property type="entry name" value="Cbr1-like_FAD-bd_dom"/>
</dbReference>
<dbReference type="PANTHER" id="PTHR19370">
    <property type="entry name" value="NADH-CYTOCHROME B5 REDUCTASE"/>
    <property type="match status" value="1"/>
</dbReference>
<dbReference type="InterPro" id="IPR001834">
    <property type="entry name" value="CBR-like"/>
</dbReference>
<feature type="binding site" evidence="13">
    <location>
        <position position="139"/>
    </location>
    <ligand>
        <name>FAD</name>
        <dbReference type="ChEBI" id="CHEBI:57692"/>
    </ligand>
</feature>
<evidence type="ECO:0000256" key="11">
    <source>
        <dbReference type="ARBA" id="ARBA00023128"/>
    </source>
</evidence>
<dbReference type="EC" id="1.6.2.2" evidence="14"/>
<dbReference type="Pfam" id="PF00970">
    <property type="entry name" value="FAD_binding_6"/>
    <property type="match status" value="1"/>
</dbReference>
<keyword evidence="7 13" id="KW-0274">FAD</keyword>
<keyword evidence="4 13" id="KW-0285">Flavoprotein</keyword>
<dbReference type="Pfam" id="PF00175">
    <property type="entry name" value="NAD_binding_1"/>
    <property type="match status" value="1"/>
</dbReference>
<dbReference type="GeneID" id="8498065"/>
<dbReference type="KEGG" id="clu:CLUG_02736"/>
<dbReference type="PRINTS" id="PR00406">
    <property type="entry name" value="CYTB5RDTASE"/>
</dbReference>
<evidence type="ECO:0000313" key="18">
    <source>
        <dbReference type="Proteomes" id="UP000007703"/>
    </source>
</evidence>
<reference evidence="17 18" key="1">
    <citation type="journal article" date="2009" name="Nature">
        <title>Evolution of pathogenicity and sexual reproduction in eight Candida genomes.</title>
        <authorList>
            <person name="Butler G."/>
            <person name="Rasmussen M.D."/>
            <person name="Lin M.F."/>
            <person name="Santos M.A."/>
            <person name="Sakthikumar S."/>
            <person name="Munro C.A."/>
            <person name="Rheinbay E."/>
            <person name="Grabherr M."/>
            <person name="Forche A."/>
            <person name="Reedy J.L."/>
            <person name="Agrafioti I."/>
            <person name="Arnaud M.B."/>
            <person name="Bates S."/>
            <person name="Brown A.J."/>
            <person name="Brunke S."/>
            <person name="Costanzo M.C."/>
            <person name="Fitzpatrick D.A."/>
            <person name="de Groot P.W."/>
            <person name="Harris D."/>
            <person name="Hoyer L.L."/>
            <person name="Hube B."/>
            <person name="Klis F.M."/>
            <person name="Kodira C."/>
            <person name="Lennard N."/>
            <person name="Logue M.E."/>
            <person name="Martin R."/>
            <person name="Neiman A.M."/>
            <person name="Nikolaou E."/>
            <person name="Quail M.A."/>
            <person name="Quinn J."/>
            <person name="Santos M.C."/>
            <person name="Schmitzberger F.F."/>
            <person name="Sherlock G."/>
            <person name="Shah P."/>
            <person name="Silverstein K.A."/>
            <person name="Skrzypek M.S."/>
            <person name="Soll D."/>
            <person name="Staggs R."/>
            <person name="Stansfield I."/>
            <person name="Stumpf M.P."/>
            <person name="Sudbery P.E."/>
            <person name="Srikantha T."/>
            <person name="Zeng Q."/>
            <person name="Berman J."/>
            <person name="Berriman M."/>
            <person name="Heitman J."/>
            <person name="Gow N.A."/>
            <person name="Lorenz M.C."/>
            <person name="Birren B.W."/>
            <person name="Kellis M."/>
            <person name="Cuomo C.A."/>
        </authorList>
    </citation>
    <scope>NUCLEOTIDE SEQUENCE [LARGE SCALE GENOMIC DNA]</scope>
    <source>
        <strain evidence="17 18">ATCC 42720</strain>
    </source>
</reference>
<dbReference type="InParanoid" id="C4Y2H3"/>
<dbReference type="InterPro" id="IPR001709">
    <property type="entry name" value="Flavoprot_Pyr_Nucl_cyt_Rdtase"/>
</dbReference>
<dbReference type="Gene3D" id="3.40.50.80">
    <property type="entry name" value="Nucleotide-binding domain of ferredoxin-NADP reductase (FNR) module"/>
    <property type="match status" value="1"/>
</dbReference>
<protein>
    <recommendedName>
        <fullName evidence="14">NADH-cytochrome b5 reductase</fullName>
        <ecNumber evidence="14">1.6.2.2</ecNumber>
    </recommendedName>
</protein>
<feature type="binding site" evidence="13">
    <location>
        <position position="137"/>
    </location>
    <ligand>
        <name>FAD</name>
        <dbReference type="ChEBI" id="CHEBI:57692"/>
    </ligand>
</feature>
<evidence type="ECO:0000256" key="12">
    <source>
        <dbReference type="ARBA" id="ARBA00023136"/>
    </source>
</evidence>
<dbReference type="OMA" id="CLDPENW"/>
<organism evidence="17 18">
    <name type="scientific">Clavispora lusitaniae (strain ATCC 42720)</name>
    <name type="common">Yeast</name>
    <name type="synonym">Candida lusitaniae</name>
    <dbReference type="NCBI Taxonomy" id="306902"/>
    <lineage>
        <taxon>Eukaryota</taxon>
        <taxon>Fungi</taxon>
        <taxon>Dikarya</taxon>
        <taxon>Ascomycota</taxon>
        <taxon>Saccharomycotina</taxon>
        <taxon>Pichiomycetes</taxon>
        <taxon>Metschnikowiaceae</taxon>
        <taxon>Clavispora</taxon>
    </lineage>
</organism>
<dbReference type="GO" id="GO:0090524">
    <property type="term" value="F:cytochrome-b5 reductase activity, acting on NADH"/>
    <property type="evidence" value="ECO:0007669"/>
    <property type="project" value="UniProtKB-EC"/>
</dbReference>
<keyword evidence="6" id="KW-1000">Mitochondrion outer membrane</keyword>
<evidence type="ECO:0000259" key="16">
    <source>
        <dbReference type="PROSITE" id="PS51384"/>
    </source>
</evidence>
<dbReference type="InterPro" id="IPR017927">
    <property type="entry name" value="FAD-bd_FR_type"/>
</dbReference>
<feature type="binding site" evidence="13">
    <location>
        <position position="163"/>
    </location>
    <ligand>
        <name>FAD</name>
        <dbReference type="ChEBI" id="CHEBI:57692"/>
    </ligand>
</feature>
<sequence>MCGWKKSSISQKSKPIVGAYMSEFQDKRDLLKQPLHGIYIPVALIIAGTCLIDYHYLPYTLSFVAIMCTYNFYEAWSRRRSIDPVKWNDLELIDKTIISKNSAIYRFKLNHEDEVLRIPPGHHVACCFSIDGKDEIRYYSPISNEFDTGFFDLLVKSYPHGKVSKRFAMLKEGQTVKFRGPVGRLEYQTNMAKEIGMVAGGSGITPILQVITKVITTPEDTTKIKLLYANETENDILLRSELDQIASKYPNFEVHYTLTHPPQNWTGSVGYVTKEMLEKYMPPVSPENRLFVCGPPEMKRLLIDLTTELGWEKTTMKSDAGDQVFCF</sequence>
<keyword evidence="8 15" id="KW-1133">Transmembrane helix</keyword>
<dbReference type="OrthoDB" id="432685at2759"/>
<dbReference type="FunFam" id="2.40.30.10:FF:000069">
    <property type="entry name" value="NADH-cytochrome b5 reductase"/>
    <property type="match status" value="1"/>
</dbReference>
<evidence type="ECO:0000256" key="14">
    <source>
        <dbReference type="RuleBase" id="RU361226"/>
    </source>
</evidence>
<evidence type="ECO:0000256" key="5">
    <source>
        <dbReference type="ARBA" id="ARBA00022692"/>
    </source>
</evidence>
<dbReference type="FunCoup" id="C4Y2H3">
    <property type="interactions" value="95"/>
</dbReference>
<evidence type="ECO:0000256" key="2">
    <source>
        <dbReference type="ARBA" id="ARBA00004294"/>
    </source>
</evidence>
<feature type="binding site" evidence="13">
    <location>
        <position position="164"/>
    </location>
    <ligand>
        <name>FAD</name>
        <dbReference type="ChEBI" id="CHEBI:57692"/>
    </ligand>
</feature>
<keyword evidence="5 15" id="KW-0812">Transmembrane</keyword>
<dbReference type="HOGENOM" id="CLU_003827_9_0_1"/>
<feature type="transmembrane region" description="Helical" evidence="15">
    <location>
        <begin position="37"/>
        <end position="57"/>
    </location>
</feature>
<dbReference type="Proteomes" id="UP000007703">
    <property type="component" value="Unassembled WGS sequence"/>
</dbReference>
<dbReference type="InterPro" id="IPR001433">
    <property type="entry name" value="OxRdtase_FAD/NAD-bd"/>
</dbReference>
<dbReference type="VEuPathDB" id="FungiDB:CLUG_02736"/>
<proteinExistence type="inferred from homology"/>
<keyword evidence="12 15" id="KW-0472">Membrane</keyword>
<comment type="subcellular location">
    <subcellularLocation>
        <location evidence="2">Mitochondrion outer membrane</location>
    </subcellularLocation>
</comment>
<evidence type="ECO:0000313" key="17">
    <source>
        <dbReference type="EMBL" id="EEQ38610.1"/>
    </source>
</evidence>
<accession>C4Y2H3</accession>
<dbReference type="InterPro" id="IPR039261">
    <property type="entry name" value="FNR_nucleotide-bd"/>
</dbReference>
<dbReference type="GO" id="GO:0005741">
    <property type="term" value="C:mitochondrial outer membrane"/>
    <property type="evidence" value="ECO:0007669"/>
    <property type="project" value="UniProtKB-SubCell"/>
</dbReference>
<feature type="domain" description="FAD-binding FR-type" evidence="16">
    <location>
        <begin position="85"/>
        <end position="188"/>
    </location>
</feature>
<dbReference type="SUPFAM" id="SSF63380">
    <property type="entry name" value="Riboflavin synthase domain-like"/>
    <property type="match status" value="1"/>
</dbReference>
<evidence type="ECO:0000256" key="10">
    <source>
        <dbReference type="ARBA" id="ARBA00023027"/>
    </source>
</evidence>
<evidence type="ECO:0000256" key="3">
    <source>
        <dbReference type="ARBA" id="ARBA00006105"/>
    </source>
</evidence>
<evidence type="ECO:0000256" key="4">
    <source>
        <dbReference type="ARBA" id="ARBA00022630"/>
    </source>
</evidence>
<evidence type="ECO:0000256" key="6">
    <source>
        <dbReference type="ARBA" id="ARBA00022787"/>
    </source>
</evidence>
<name>C4Y2H3_CLAL4</name>
<evidence type="ECO:0000256" key="1">
    <source>
        <dbReference type="ARBA" id="ARBA00001974"/>
    </source>
</evidence>
<dbReference type="EMBL" id="CH408078">
    <property type="protein sequence ID" value="EEQ38610.1"/>
    <property type="molecule type" value="Genomic_DNA"/>
</dbReference>
<feature type="binding site" evidence="13">
    <location>
        <position position="205"/>
    </location>
    <ligand>
        <name>FAD</name>
        <dbReference type="ChEBI" id="CHEBI:57692"/>
    </ligand>
</feature>
<dbReference type="SUPFAM" id="SSF52343">
    <property type="entry name" value="Ferredoxin reductase-like, C-terminal NADP-linked domain"/>
    <property type="match status" value="1"/>
</dbReference>
<comment type="similarity">
    <text evidence="3 14">Belongs to the flavoprotein pyridine nucleotide cytochrome reductase family.</text>
</comment>
<gene>
    <name evidence="17" type="ORF">CLUG_02736</name>
</gene>
<evidence type="ECO:0000256" key="7">
    <source>
        <dbReference type="ARBA" id="ARBA00022827"/>
    </source>
</evidence>
<evidence type="ECO:0000256" key="9">
    <source>
        <dbReference type="ARBA" id="ARBA00023002"/>
    </source>
</evidence>
<dbReference type="STRING" id="306902.C4Y2H3"/>